<evidence type="ECO:0008006" key="11">
    <source>
        <dbReference type="Google" id="ProtNLM"/>
    </source>
</evidence>
<protein>
    <recommendedName>
        <fullName evidence="11">Spore germination protein KB</fullName>
    </recommendedName>
</protein>
<feature type="transmembrane region" description="Helical" evidence="8">
    <location>
        <begin position="307"/>
        <end position="332"/>
    </location>
</feature>
<dbReference type="AlphaFoldDB" id="A0A9X6X3W4"/>
<reference evidence="9 10" key="1">
    <citation type="submission" date="2017-09" db="EMBL/GenBank/DDBJ databases">
        <title>Large-scale bioinformatics analysis of Bacillus genomes uncovers conserved roles of natural products in bacterial physiology.</title>
        <authorList>
            <consortium name="Agbiome Team Llc"/>
            <person name="Bleich R.M."/>
            <person name="Grubbs K.J."/>
            <person name="Santa Maria K.C."/>
            <person name="Allen S.E."/>
            <person name="Farag S."/>
            <person name="Shank E.A."/>
            <person name="Bowers A."/>
        </authorList>
    </citation>
    <scope>NUCLEOTIDE SEQUENCE [LARGE SCALE GENOMIC DNA]</scope>
    <source>
        <strain evidence="9 10">AFS083741</strain>
    </source>
</reference>
<feature type="transmembrane region" description="Helical" evidence="8">
    <location>
        <begin position="344"/>
        <end position="363"/>
    </location>
</feature>
<evidence type="ECO:0000256" key="8">
    <source>
        <dbReference type="SAM" id="Phobius"/>
    </source>
</evidence>
<evidence type="ECO:0000256" key="7">
    <source>
        <dbReference type="ARBA" id="ARBA00023136"/>
    </source>
</evidence>
<feature type="transmembrane region" description="Helical" evidence="8">
    <location>
        <begin position="270"/>
        <end position="295"/>
    </location>
</feature>
<dbReference type="InterPro" id="IPR004761">
    <property type="entry name" value="Spore_GerAB"/>
</dbReference>
<dbReference type="EMBL" id="NUWJ01000037">
    <property type="protein sequence ID" value="PFK26982.1"/>
    <property type="molecule type" value="Genomic_DNA"/>
</dbReference>
<evidence type="ECO:0000313" key="9">
    <source>
        <dbReference type="EMBL" id="PFK26982.1"/>
    </source>
</evidence>
<comment type="caution">
    <text evidence="9">The sequence shown here is derived from an EMBL/GenBank/DDBJ whole genome shotgun (WGS) entry which is preliminary data.</text>
</comment>
<dbReference type="PANTHER" id="PTHR34975">
    <property type="entry name" value="SPORE GERMINATION PROTEIN A2"/>
    <property type="match status" value="1"/>
</dbReference>
<feature type="transmembrane region" description="Helical" evidence="8">
    <location>
        <begin position="186"/>
        <end position="208"/>
    </location>
</feature>
<feature type="transmembrane region" description="Helical" evidence="8">
    <location>
        <begin position="36"/>
        <end position="57"/>
    </location>
</feature>
<dbReference type="PANTHER" id="PTHR34975:SF2">
    <property type="entry name" value="SPORE GERMINATION PROTEIN A2"/>
    <property type="match status" value="1"/>
</dbReference>
<dbReference type="GO" id="GO:0016020">
    <property type="term" value="C:membrane"/>
    <property type="evidence" value="ECO:0007669"/>
    <property type="project" value="UniProtKB-SubCell"/>
</dbReference>
<gene>
    <name evidence="9" type="ORF">COI98_03200</name>
</gene>
<evidence type="ECO:0000313" key="10">
    <source>
        <dbReference type="Proteomes" id="UP000224413"/>
    </source>
</evidence>
<evidence type="ECO:0000256" key="4">
    <source>
        <dbReference type="ARBA" id="ARBA00022544"/>
    </source>
</evidence>
<keyword evidence="4" id="KW-0309">Germination</keyword>
<dbReference type="Pfam" id="PF03845">
    <property type="entry name" value="Spore_permease"/>
    <property type="match status" value="1"/>
</dbReference>
<evidence type="ECO:0000256" key="3">
    <source>
        <dbReference type="ARBA" id="ARBA00022448"/>
    </source>
</evidence>
<feature type="transmembrane region" description="Helical" evidence="8">
    <location>
        <begin position="12"/>
        <end position="30"/>
    </location>
</feature>
<evidence type="ECO:0000256" key="2">
    <source>
        <dbReference type="ARBA" id="ARBA00007998"/>
    </source>
</evidence>
<feature type="transmembrane region" description="Helical" evidence="8">
    <location>
        <begin position="117"/>
        <end position="135"/>
    </location>
</feature>
<comment type="subcellular location">
    <subcellularLocation>
        <location evidence="1">Membrane</location>
        <topology evidence="1">Multi-pass membrane protein</topology>
    </subcellularLocation>
</comment>
<feature type="transmembrane region" description="Helical" evidence="8">
    <location>
        <begin position="144"/>
        <end position="163"/>
    </location>
</feature>
<keyword evidence="5 8" id="KW-0812">Transmembrane</keyword>
<keyword evidence="7 8" id="KW-0472">Membrane</keyword>
<evidence type="ECO:0000256" key="5">
    <source>
        <dbReference type="ARBA" id="ARBA00022692"/>
    </source>
</evidence>
<comment type="similarity">
    <text evidence="2">Belongs to the amino acid-polyamine-organocation (APC) superfamily. Spore germination protein (SGP) (TC 2.A.3.9) family.</text>
</comment>
<dbReference type="NCBIfam" id="TIGR00912">
    <property type="entry name" value="2A0309"/>
    <property type="match status" value="1"/>
</dbReference>
<dbReference type="RefSeq" id="WP_098582765.1">
    <property type="nucleotide sequence ID" value="NZ_NUWJ01000037.1"/>
</dbReference>
<evidence type="ECO:0000256" key="1">
    <source>
        <dbReference type="ARBA" id="ARBA00004141"/>
    </source>
</evidence>
<name>A0A9X6X3W4_BACCE</name>
<accession>A0A9X6X3W4</accession>
<organism evidence="9 10">
    <name type="scientific">Bacillus cereus</name>
    <dbReference type="NCBI Taxonomy" id="1396"/>
    <lineage>
        <taxon>Bacteria</taxon>
        <taxon>Bacillati</taxon>
        <taxon>Bacillota</taxon>
        <taxon>Bacilli</taxon>
        <taxon>Bacillales</taxon>
        <taxon>Bacillaceae</taxon>
        <taxon>Bacillus</taxon>
        <taxon>Bacillus cereus group</taxon>
    </lineage>
</organism>
<feature type="transmembrane region" description="Helical" evidence="8">
    <location>
        <begin position="220"/>
        <end position="242"/>
    </location>
</feature>
<proteinExistence type="inferred from homology"/>
<feature type="transmembrane region" description="Helical" evidence="8">
    <location>
        <begin position="78"/>
        <end position="97"/>
    </location>
</feature>
<evidence type="ECO:0000256" key="6">
    <source>
        <dbReference type="ARBA" id="ARBA00022989"/>
    </source>
</evidence>
<sequence>MDKQKIGMFQLFSLIVLFELGSALILGIGLEANKDAWIALLIGTICGIGLFFFYSTLYKLSGVGASFLQVWQKGFGRLFGKLITFFYIAYFLYISMRVTADFAFFINEYLLLTLQDWIIKLTILLLTAYVCYLGIETIGRSAEILFMIMMFFILFIILCVLFQEEFYLNRLRPVLENGWGPIFKTVFPQILTFPFGEGIVFLFLFQFVQKFPTFIKRGWMAILISGLILMIVAILDIGVLTVDVAKSFAFPFIKTIEHIHFLNFLRHLELLAVVVFIIGGFIKILIFFYASITGLAELFHVTSYQKLIIPVMMIVYFVSVFFMKNFIIHIYIGLKIIPFSLHLVFQGIAPLALLINLYIRWFWCKEDEA</sequence>
<keyword evidence="6 8" id="KW-1133">Transmembrane helix</keyword>
<keyword evidence="3" id="KW-0813">Transport</keyword>
<dbReference type="Proteomes" id="UP000224413">
    <property type="component" value="Unassembled WGS sequence"/>
</dbReference>
<dbReference type="GO" id="GO:0009847">
    <property type="term" value="P:spore germination"/>
    <property type="evidence" value="ECO:0007669"/>
    <property type="project" value="InterPro"/>
</dbReference>